<feature type="binding site" evidence="22">
    <location>
        <position position="14"/>
    </location>
    <ligand>
        <name>ATP</name>
        <dbReference type="ChEBI" id="CHEBI:30616"/>
    </ligand>
</feature>
<feature type="transmembrane region" description="Helical" evidence="24">
    <location>
        <begin position="64"/>
        <end position="84"/>
    </location>
</feature>
<evidence type="ECO:0000256" key="21">
    <source>
        <dbReference type="PIRSR" id="PIRSR600829-2"/>
    </source>
</evidence>
<evidence type="ECO:0000256" key="12">
    <source>
        <dbReference type="ARBA" id="ARBA00022777"/>
    </source>
</evidence>
<dbReference type="GO" id="GO:0004143">
    <property type="term" value="F:ATP-dependent diacylglycerol kinase activity"/>
    <property type="evidence" value="ECO:0007669"/>
    <property type="project" value="UniProtKB-EC"/>
</dbReference>
<keyword evidence="26" id="KW-1185">Reference proteome</keyword>
<feature type="binding site" evidence="22">
    <location>
        <position position="33"/>
    </location>
    <ligand>
        <name>ATP</name>
        <dbReference type="ChEBI" id="CHEBI:30616"/>
    </ligand>
</feature>
<keyword evidence="9 24" id="KW-0812">Transmembrane</keyword>
<sequence>MSAAEFKGKKGLRRLWNALGYSRDGLGAAWTNEAAFREEVMLAVVAIPLALFLGETGVDRALMVGSILLVLIVEILNSAVEAVVDKASPEKHELAKRAKDMGSAAVLLSLVNAAAVWACVLWPAG</sequence>
<keyword evidence="17 24" id="KW-0472">Membrane</keyword>
<dbReference type="InterPro" id="IPR033718">
    <property type="entry name" value="DAGK_prok"/>
</dbReference>
<evidence type="ECO:0000256" key="3">
    <source>
        <dbReference type="ARBA" id="ARBA00012133"/>
    </source>
</evidence>
<evidence type="ECO:0000256" key="2">
    <source>
        <dbReference type="ARBA" id="ARBA00005967"/>
    </source>
</evidence>
<dbReference type="OrthoDB" id="9796011at2"/>
<keyword evidence="19 24" id="KW-1208">Phospholipid metabolism</keyword>
<evidence type="ECO:0000256" key="15">
    <source>
        <dbReference type="ARBA" id="ARBA00022989"/>
    </source>
</evidence>
<dbReference type="Pfam" id="PF01219">
    <property type="entry name" value="DAGK_prokar"/>
    <property type="match status" value="1"/>
</dbReference>
<feature type="binding site" evidence="22">
    <location>
        <position position="21"/>
    </location>
    <ligand>
        <name>ATP</name>
        <dbReference type="ChEBI" id="CHEBI:30616"/>
    </ligand>
</feature>
<feature type="binding site" evidence="21">
    <location>
        <position position="60"/>
    </location>
    <ligand>
        <name>substrate</name>
    </ligand>
</feature>
<protein>
    <recommendedName>
        <fullName evidence="4 24">Diacylglycerol kinase</fullName>
        <ecNumber evidence="3 24">2.7.1.107</ecNumber>
    </recommendedName>
</protein>
<feature type="binding site" evidence="23">
    <location>
        <position position="33"/>
    </location>
    <ligand>
        <name>a divalent metal cation</name>
        <dbReference type="ChEBI" id="CHEBI:60240"/>
    </ligand>
</feature>
<accession>A0A1R1ICU0</accession>
<keyword evidence="11 22" id="KW-0547">Nucleotide-binding</keyword>
<dbReference type="PROSITE" id="PS01069">
    <property type="entry name" value="DAGK_PROKAR"/>
    <property type="match status" value="1"/>
</dbReference>
<evidence type="ECO:0000256" key="9">
    <source>
        <dbReference type="ARBA" id="ARBA00022692"/>
    </source>
</evidence>
<evidence type="ECO:0000256" key="1">
    <source>
        <dbReference type="ARBA" id="ARBA00004429"/>
    </source>
</evidence>
<name>A0A1R1ICU0_9RHOO</name>
<dbReference type="RefSeq" id="WP_076091873.1">
    <property type="nucleotide sequence ID" value="NZ_MTHD01000001.1"/>
</dbReference>
<dbReference type="Proteomes" id="UP000187526">
    <property type="component" value="Unassembled WGS sequence"/>
</dbReference>
<evidence type="ECO:0000256" key="19">
    <source>
        <dbReference type="ARBA" id="ARBA00023264"/>
    </source>
</evidence>
<evidence type="ECO:0000256" key="5">
    <source>
        <dbReference type="ARBA" id="ARBA00022475"/>
    </source>
</evidence>
<comment type="similarity">
    <text evidence="2 24">Belongs to the bacterial diacylglycerol kinase family.</text>
</comment>
<evidence type="ECO:0000256" key="24">
    <source>
        <dbReference type="RuleBase" id="RU363065"/>
    </source>
</evidence>
<comment type="cofactor">
    <cofactor evidence="23">
        <name>Mg(2+)</name>
        <dbReference type="ChEBI" id="CHEBI:18420"/>
    </cofactor>
    <text evidence="23">Mn(2+), Zn(2+), Cd(2+) and Co(2+) support activity to lesser extents.</text>
</comment>
<evidence type="ECO:0000256" key="23">
    <source>
        <dbReference type="PIRSR" id="PIRSR600829-4"/>
    </source>
</evidence>
<reference evidence="25 26" key="1">
    <citation type="submission" date="2016-10" db="EMBL/GenBank/DDBJ databases">
        <title>Alkaliphiles isolated from bioreactors.</title>
        <authorList>
            <person name="Salah Z."/>
            <person name="Rout S.P."/>
            <person name="Humphreys P.N."/>
        </authorList>
    </citation>
    <scope>NUCLEOTIDE SEQUENCE [LARGE SCALE GENOMIC DNA]</scope>
    <source>
        <strain evidence="25 26">ZS02</strain>
    </source>
</reference>
<feature type="active site" description="Proton acceptor" evidence="20">
    <location>
        <position position="74"/>
    </location>
</feature>
<comment type="subcellular location">
    <subcellularLocation>
        <location evidence="1 24">Cell inner membrane</location>
        <topology evidence="1 24">Multi-pass membrane protein</topology>
    </subcellularLocation>
</comment>
<evidence type="ECO:0000256" key="6">
    <source>
        <dbReference type="ARBA" id="ARBA00022516"/>
    </source>
</evidence>
<dbReference type="AlphaFoldDB" id="A0A1R1ICU0"/>
<evidence type="ECO:0000256" key="22">
    <source>
        <dbReference type="PIRSR" id="PIRSR600829-3"/>
    </source>
</evidence>
<dbReference type="PANTHER" id="PTHR34299">
    <property type="entry name" value="DIACYLGLYCEROL KINASE"/>
    <property type="match status" value="1"/>
</dbReference>
<keyword evidence="15 24" id="KW-1133">Transmembrane helix</keyword>
<evidence type="ECO:0000256" key="20">
    <source>
        <dbReference type="PIRSR" id="PIRSR600829-1"/>
    </source>
</evidence>
<evidence type="ECO:0000256" key="14">
    <source>
        <dbReference type="ARBA" id="ARBA00022842"/>
    </source>
</evidence>
<comment type="function">
    <text evidence="24">Catalyzes the ATP-dependent phosphorylation of sn-l,2-diacylglycerol (DAG) to phosphatidic acid. Involved in the recycling of diacylglycerol produced as a by-product during membrane-derived oligosaccharide (MDO) biosynthesis.</text>
</comment>
<dbReference type="EMBL" id="MTHD01000001">
    <property type="protein sequence ID" value="OMG56586.1"/>
    <property type="molecule type" value="Genomic_DNA"/>
</dbReference>
<evidence type="ECO:0000313" key="26">
    <source>
        <dbReference type="Proteomes" id="UP000187526"/>
    </source>
</evidence>
<feature type="binding site" evidence="22">
    <location>
        <begin position="90"/>
        <end position="92"/>
    </location>
    <ligand>
        <name>ATP</name>
        <dbReference type="ChEBI" id="CHEBI:30616"/>
    </ligand>
</feature>
<proteinExistence type="inferred from homology"/>
<feature type="binding site" evidence="22">
    <location>
        <position position="81"/>
    </location>
    <ligand>
        <name>ATP</name>
        <dbReference type="ChEBI" id="CHEBI:30616"/>
    </ligand>
</feature>
<gene>
    <name evidence="25" type="ORF">BJN45_02930</name>
</gene>
<dbReference type="CDD" id="cd14264">
    <property type="entry name" value="DAGK_IM"/>
    <property type="match status" value="1"/>
</dbReference>
<organism evidence="25 26">
    <name type="scientific">Azonexus hydrophilus</name>
    <dbReference type="NCBI Taxonomy" id="418702"/>
    <lineage>
        <taxon>Bacteria</taxon>
        <taxon>Pseudomonadati</taxon>
        <taxon>Pseudomonadota</taxon>
        <taxon>Betaproteobacteria</taxon>
        <taxon>Rhodocyclales</taxon>
        <taxon>Azonexaceae</taxon>
        <taxon>Azonexus</taxon>
    </lineage>
</organism>
<dbReference type="GO" id="GO:0046872">
    <property type="term" value="F:metal ion binding"/>
    <property type="evidence" value="ECO:0007669"/>
    <property type="project" value="UniProtKB-KW"/>
</dbReference>
<evidence type="ECO:0000313" key="25">
    <source>
        <dbReference type="EMBL" id="OMG56586.1"/>
    </source>
</evidence>
<dbReference type="PANTHER" id="PTHR34299:SF1">
    <property type="entry name" value="DIACYLGLYCEROL KINASE"/>
    <property type="match status" value="1"/>
</dbReference>
<dbReference type="InterPro" id="IPR000829">
    <property type="entry name" value="DAGK"/>
</dbReference>
<dbReference type="GO" id="GO:0006654">
    <property type="term" value="P:phosphatidic acid biosynthetic process"/>
    <property type="evidence" value="ECO:0007669"/>
    <property type="project" value="InterPro"/>
</dbReference>
<evidence type="ECO:0000256" key="13">
    <source>
        <dbReference type="ARBA" id="ARBA00022840"/>
    </source>
</evidence>
<keyword evidence="16 24" id="KW-0443">Lipid metabolism</keyword>
<feature type="binding site" evidence="22">
    <location>
        <begin position="99"/>
        <end position="100"/>
    </location>
    <ligand>
        <name>ATP</name>
        <dbReference type="ChEBI" id="CHEBI:30616"/>
    </ligand>
</feature>
<keyword evidence="13 22" id="KW-0067">ATP-binding</keyword>
<keyword evidence="5" id="KW-1003">Cell membrane</keyword>
<keyword evidence="8 24" id="KW-0808">Transferase</keyword>
<keyword evidence="14 23" id="KW-0460">Magnesium</keyword>
<evidence type="ECO:0000256" key="8">
    <source>
        <dbReference type="ARBA" id="ARBA00022679"/>
    </source>
</evidence>
<evidence type="ECO:0000256" key="17">
    <source>
        <dbReference type="ARBA" id="ARBA00023136"/>
    </source>
</evidence>
<dbReference type="Gene3D" id="1.10.287.3610">
    <property type="match status" value="1"/>
</dbReference>
<evidence type="ECO:0000256" key="16">
    <source>
        <dbReference type="ARBA" id="ARBA00023098"/>
    </source>
</evidence>
<evidence type="ECO:0000256" key="18">
    <source>
        <dbReference type="ARBA" id="ARBA00023209"/>
    </source>
</evidence>
<keyword evidence="10 23" id="KW-0479">Metal-binding</keyword>
<keyword evidence="6" id="KW-0444">Lipid biosynthesis</keyword>
<keyword evidence="18" id="KW-0594">Phospholipid biosynthesis</keyword>
<feature type="transmembrane region" description="Helical" evidence="24">
    <location>
        <begin position="40"/>
        <end position="58"/>
    </location>
</feature>
<dbReference type="EC" id="2.7.1.107" evidence="3 24"/>
<evidence type="ECO:0000256" key="7">
    <source>
        <dbReference type="ARBA" id="ARBA00022519"/>
    </source>
</evidence>
<dbReference type="STRING" id="418702.BJN45_02930"/>
<feature type="binding site" evidence="21">
    <location>
        <position position="14"/>
    </location>
    <ligand>
        <name>substrate</name>
    </ligand>
</feature>
<feature type="binding site" evidence="21">
    <location>
        <begin position="117"/>
        <end position="122"/>
    </location>
    <ligand>
        <name>substrate</name>
    </ligand>
</feature>
<dbReference type="GO" id="GO:0005886">
    <property type="term" value="C:plasma membrane"/>
    <property type="evidence" value="ECO:0007669"/>
    <property type="project" value="UniProtKB-SubCell"/>
</dbReference>
<keyword evidence="7 24" id="KW-0997">Cell inner membrane</keyword>
<comment type="catalytic activity">
    <reaction evidence="24">
        <text>a 1,2-diacyl-sn-glycerol + ATP = a 1,2-diacyl-sn-glycero-3-phosphate + ADP + H(+)</text>
        <dbReference type="Rhea" id="RHEA:10272"/>
        <dbReference type="ChEBI" id="CHEBI:15378"/>
        <dbReference type="ChEBI" id="CHEBI:17815"/>
        <dbReference type="ChEBI" id="CHEBI:30616"/>
        <dbReference type="ChEBI" id="CHEBI:58608"/>
        <dbReference type="ChEBI" id="CHEBI:456216"/>
        <dbReference type="EC" id="2.7.1.107"/>
    </reaction>
</comment>
<feature type="binding site" evidence="21">
    <location>
        <position position="74"/>
    </location>
    <ligand>
        <name>substrate</name>
    </ligand>
</feature>
<evidence type="ECO:0000256" key="11">
    <source>
        <dbReference type="ARBA" id="ARBA00022741"/>
    </source>
</evidence>
<dbReference type="InterPro" id="IPR036945">
    <property type="entry name" value="DAGK_sf"/>
</dbReference>
<feature type="binding site" evidence="21">
    <location>
        <begin position="35"/>
        <end position="39"/>
    </location>
    <ligand>
        <name>substrate</name>
    </ligand>
</feature>
<feature type="binding site" evidence="23">
    <location>
        <position position="81"/>
    </location>
    <ligand>
        <name>a divalent metal cation</name>
        <dbReference type="ChEBI" id="CHEBI:60240"/>
    </ligand>
</feature>
<keyword evidence="12 24" id="KW-0418">Kinase</keyword>
<evidence type="ECO:0000256" key="10">
    <source>
        <dbReference type="ARBA" id="ARBA00022723"/>
    </source>
</evidence>
<feature type="binding site" evidence="21">
    <location>
        <position position="103"/>
    </location>
    <ligand>
        <name>substrate</name>
    </ligand>
</feature>
<evidence type="ECO:0000256" key="4">
    <source>
        <dbReference type="ARBA" id="ARBA00017575"/>
    </source>
</evidence>
<feature type="transmembrane region" description="Helical" evidence="24">
    <location>
        <begin position="105"/>
        <end position="124"/>
    </location>
</feature>
<comment type="caution">
    <text evidence="25">The sequence shown here is derived from an EMBL/GenBank/DDBJ whole genome shotgun (WGS) entry which is preliminary data.</text>
</comment>
<dbReference type="GO" id="GO:0005524">
    <property type="term" value="F:ATP binding"/>
    <property type="evidence" value="ECO:0007669"/>
    <property type="project" value="UniProtKB-KW"/>
</dbReference>